<protein>
    <recommendedName>
        <fullName evidence="3">Secreted protein</fullName>
    </recommendedName>
</protein>
<feature type="chain" id="PRO_5001517920" description="Secreted protein" evidence="1">
    <location>
        <begin position="22"/>
        <end position="220"/>
    </location>
</feature>
<feature type="signal peptide" evidence="1">
    <location>
        <begin position="1"/>
        <end position="21"/>
    </location>
</feature>
<name>A0A023G193_AMBPA</name>
<reference evidence="2" key="1">
    <citation type="submission" date="2014-03" db="EMBL/GenBank/DDBJ databases">
        <title>The sialotranscriptome of Amblyomma triste, Amblyomma parvum and Amblyomma cajennense ticks, uncovered by 454-based RNA-seq.</title>
        <authorList>
            <person name="Garcia G.R."/>
            <person name="Gardinassi L.G."/>
            <person name="Ribeiro J.M."/>
            <person name="Anatrielo E."/>
            <person name="Ferreira B.R."/>
            <person name="Moreira H.N."/>
            <person name="Mafra C."/>
            <person name="Olegario M.M."/>
            <person name="Szabo P.J."/>
            <person name="Miranda-Santos I.K."/>
            <person name="Maruyama S.R."/>
        </authorList>
    </citation>
    <scope>NUCLEOTIDE SEQUENCE</scope>
    <source>
        <strain evidence="2">Araguapaz</strain>
        <tissue evidence="2">Salivary glands</tissue>
    </source>
</reference>
<proteinExistence type="evidence at transcript level"/>
<dbReference type="AlphaFoldDB" id="A0A023G193"/>
<evidence type="ECO:0000313" key="2">
    <source>
        <dbReference type="EMBL" id="JAC26818.1"/>
    </source>
</evidence>
<sequence length="220" mass="25096">MNPRVVLSILALTVKLIPVAGNMVNLMEQAAIFIRERNTSVTNIASWNLAEAETHESGGVHAEPTHIKEDNCEPSIDDLWYENVDVRIITVALYIRNPLCTPLNLFGYVRLPEPTLAKFQNRKLILNMNNQTHVKSRIQRRGKRPNKRGVVGRQVCAFTATVHLQGSFTYETKPINGNETNLHVVKIQEIHNNTVGLHVHENSLAYTFYGRLERDIYFIR</sequence>
<keyword evidence="1" id="KW-0732">Signal</keyword>
<evidence type="ECO:0008006" key="3">
    <source>
        <dbReference type="Google" id="ProtNLM"/>
    </source>
</evidence>
<dbReference type="EMBL" id="GBBL01000502">
    <property type="protein sequence ID" value="JAC26818.1"/>
    <property type="molecule type" value="mRNA"/>
</dbReference>
<feature type="non-terminal residue" evidence="2">
    <location>
        <position position="220"/>
    </location>
</feature>
<organism evidence="2">
    <name type="scientific">Amblyomma parvum</name>
    <name type="common">South American tick</name>
    <dbReference type="NCBI Taxonomy" id="251391"/>
    <lineage>
        <taxon>Eukaryota</taxon>
        <taxon>Metazoa</taxon>
        <taxon>Ecdysozoa</taxon>
        <taxon>Arthropoda</taxon>
        <taxon>Chelicerata</taxon>
        <taxon>Arachnida</taxon>
        <taxon>Acari</taxon>
        <taxon>Parasitiformes</taxon>
        <taxon>Ixodida</taxon>
        <taxon>Ixodoidea</taxon>
        <taxon>Ixodidae</taxon>
        <taxon>Amblyomminae</taxon>
        <taxon>Amblyomma</taxon>
    </lineage>
</organism>
<accession>A0A023G193</accession>
<evidence type="ECO:0000256" key="1">
    <source>
        <dbReference type="SAM" id="SignalP"/>
    </source>
</evidence>